<evidence type="ECO:0000313" key="8">
    <source>
        <dbReference type="EMBL" id="CAH0577824.1"/>
    </source>
</evidence>
<dbReference type="GO" id="GO:0046872">
    <property type="term" value="F:metal ion binding"/>
    <property type="evidence" value="ECO:0007669"/>
    <property type="project" value="UniProtKB-KW"/>
</dbReference>
<evidence type="ECO:0000256" key="6">
    <source>
        <dbReference type="PIRSR" id="PIRSR602848-1"/>
    </source>
</evidence>
<accession>A0A9P0BNF0</accession>
<keyword evidence="4" id="KW-0963">Cytoplasm</keyword>
<proteinExistence type="inferred from homology"/>
<dbReference type="OrthoDB" id="31005at2759"/>
<feature type="compositionally biased region" description="Basic residues" evidence="7">
    <location>
        <begin position="1"/>
        <end position="13"/>
    </location>
</feature>
<protein>
    <recommendedName>
        <fullName evidence="10">Translin-associated protein X</fullName>
    </recommendedName>
</protein>
<evidence type="ECO:0000256" key="3">
    <source>
        <dbReference type="ARBA" id="ARBA00005902"/>
    </source>
</evidence>
<dbReference type="GO" id="GO:0043565">
    <property type="term" value="F:sequence-specific DNA binding"/>
    <property type="evidence" value="ECO:0007669"/>
    <property type="project" value="InterPro"/>
</dbReference>
<keyword evidence="9" id="KW-1185">Reference proteome</keyword>
<feature type="binding site" evidence="6">
    <location>
        <position position="132"/>
    </location>
    <ligand>
        <name>Mg(2+)</name>
        <dbReference type="ChEBI" id="CHEBI:18420"/>
    </ligand>
</feature>
<dbReference type="CDD" id="cd14820">
    <property type="entry name" value="TRAX"/>
    <property type="match status" value="1"/>
</dbReference>
<evidence type="ECO:0000256" key="7">
    <source>
        <dbReference type="SAM" id="MobiDB-lite"/>
    </source>
</evidence>
<sequence>MSAGGRPRRGRRGPKPETTDEPVPEDTPTSLAGDSVALAVFKEATKFLNERQDRHERLVKMSRDVTIESKRIIFLLHSPVKKEGYEKCIEDAKNRLDKLVEGPLKTIGLELEESPAYLHHRAVTAGLQEYIEARTLYSITSLGTIISYEDAQKELEYSVTEKEETRTVVTLLPHTDYMLGIADLTGELMRKAIHSIGEGNVDDVYKACQVVRDLYTGFLGLSQCRLLSRKLPTTRSNVHKTEMAVYGLKLRDDFGRPPAAAIADAQIVHLGMPEDADADDGFY</sequence>
<dbReference type="Gene3D" id="1.20.58.200">
    <property type="entry name" value="Translin, domain 2"/>
    <property type="match status" value="1"/>
</dbReference>
<evidence type="ECO:0000256" key="4">
    <source>
        <dbReference type="ARBA" id="ARBA00022490"/>
    </source>
</evidence>
<dbReference type="Pfam" id="PF01997">
    <property type="entry name" value="Translin"/>
    <property type="match status" value="1"/>
</dbReference>
<evidence type="ECO:0008006" key="10">
    <source>
        <dbReference type="Google" id="ProtNLM"/>
    </source>
</evidence>
<evidence type="ECO:0000256" key="5">
    <source>
        <dbReference type="ARBA" id="ARBA00023242"/>
    </source>
</evidence>
<dbReference type="GO" id="GO:0005737">
    <property type="term" value="C:cytoplasm"/>
    <property type="evidence" value="ECO:0007669"/>
    <property type="project" value="UniProtKB-SubCell"/>
</dbReference>
<dbReference type="EMBL" id="LR824004">
    <property type="protein sequence ID" value="CAH0577824.1"/>
    <property type="molecule type" value="Genomic_DNA"/>
</dbReference>
<evidence type="ECO:0000256" key="1">
    <source>
        <dbReference type="ARBA" id="ARBA00004123"/>
    </source>
</evidence>
<keyword evidence="6" id="KW-0479">Metal-binding</keyword>
<name>A0A9P0BNF0_CHRIL</name>
<dbReference type="GO" id="GO:0005634">
    <property type="term" value="C:nucleus"/>
    <property type="evidence" value="ECO:0007669"/>
    <property type="project" value="UniProtKB-SubCell"/>
</dbReference>
<dbReference type="InterPro" id="IPR016069">
    <property type="entry name" value="Translin_C"/>
</dbReference>
<dbReference type="AlphaFoldDB" id="A0A9P0BNF0"/>
<keyword evidence="6" id="KW-0460">Magnesium</keyword>
<keyword evidence="5" id="KW-0539">Nucleus</keyword>
<reference evidence="8" key="1">
    <citation type="submission" date="2021-12" db="EMBL/GenBank/DDBJ databases">
        <authorList>
            <person name="King R."/>
        </authorList>
    </citation>
    <scope>NUCLEOTIDE SEQUENCE</scope>
</reference>
<evidence type="ECO:0000256" key="2">
    <source>
        <dbReference type="ARBA" id="ARBA00004496"/>
    </source>
</evidence>
<comment type="similarity">
    <text evidence="3">Belongs to the translin family.</text>
</comment>
<evidence type="ECO:0000313" key="9">
    <source>
        <dbReference type="Proteomes" id="UP001154114"/>
    </source>
</evidence>
<dbReference type="PANTHER" id="PTHR10741">
    <property type="entry name" value="TRANSLIN AND TRANSLIN ASSOCIATED PROTEIN X"/>
    <property type="match status" value="1"/>
</dbReference>
<feature type="binding site" evidence="6">
    <location>
        <position position="187"/>
    </location>
    <ligand>
        <name>Mg(2+)</name>
        <dbReference type="ChEBI" id="CHEBI:18420"/>
    </ligand>
</feature>
<gene>
    <name evidence="8" type="ORF">CINC_LOCUS206</name>
</gene>
<comment type="subcellular location">
    <subcellularLocation>
        <location evidence="2">Cytoplasm</location>
    </subcellularLocation>
    <subcellularLocation>
        <location evidence="1">Nucleus</location>
    </subcellularLocation>
</comment>
<dbReference type="InterPro" id="IPR036081">
    <property type="entry name" value="Translin_sf"/>
</dbReference>
<dbReference type="Gene3D" id="1.20.58.190">
    <property type="entry name" value="Translin, domain 1"/>
    <property type="match status" value="1"/>
</dbReference>
<dbReference type="InterPro" id="IPR002848">
    <property type="entry name" value="Translin_fam"/>
</dbReference>
<organism evidence="8 9">
    <name type="scientific">Chrysodeixis includens</name>
    <name type="common">Soybean looper</name>
    <name type="synonym">Pseudoplusia includens</name>
    <dbReference type="NCBI Taxonomy" id="689277"/>
    <lineage>
        <taxon>Eukaryota</taxon>
        <taxon>Metazoa</taxon>
        <taxon>Ecdysozoa</taxon>
        <taxon>Arthropoda</taxon>
        <taxon>Hexapoda</taxon>
        <taxon>Insecta</taxon>
        <taxon>Pterygota</taxon>
        <taxon>Neoptera</taxon>
        <taxon>Endopterygota</taxon>
        <taxon>Lepidoptera</taxon>
        <taxon>Glossata</taxon>
        <taxon>Ditrysia</taxon>
        <taxon>Noctuoidea</taxon>
        <taxon>Noctuidae</taxon>
        <taxon>Plusiinae</taxon>
        <taxon>Chrysodeixis</taxon>
    </lineage>
</organism>
<feature type="region of interest" description="Disordered" evidence="7">
    <location>
        <begin position="1"/>
        <end position="32"/>
    </location>
</feature>
<dbReference type="Proteomes" id="UP001154114">
    <property type="component" value="Chromosome 1"/>
</dbReference>
<dbReference type="SUPFAM" id="SSF74784">
    <property type="entry name" value="Translin"/>
    <property type="match status" value="1"/>
</dbReference>
<dbReference type="InterPro" id="IPR016068">
    <property type="entry name" value="Translin_N"/>
</dbReference>